<evidence type="ECO:0000256" key="6">
    <source>
        <dbReference type="ARBA" id="ARBA00022679"/>
    </source>
</evidence>
<evidence type="ECO:0000256" key="8">
    <source>
        <dbReference type="ARBA" id="ARBA00022777"/>
    </source>
</evidence>
<dbReference type="Gene3D" id="3.40.50.300">
    <property type="entry name" value="P-loop containing nucleotide triphosphate hydrolases"/>
    <property type="match status" value="1"/>
</dbReference>
<evidence type="ECO:0000256" key="12">
    <source>
        <dbReference type="ARBA" id="ARBA00031464"/>
    </source>
</evidence>
<dbReference type="InterPro" id="IPR059117">
    <property type="entry name" value="APS_kinase_dom"/>
</dbReference>
<keyword evidence="13" id="KW-0597">Phosphoprotein</keyword>
<proteinExistence type="inferred from homology"/>
<evidence type="ECO:0000256" key="5">
    <source>
        <dbReference type="ARBA" id="ARBA00012121"/>
    </source>
</evidence>
<keyword evidence="7 13" id="KW-0547">Nucleotide-binding</keyword>
<gene>
    <name evidence="13 16" type="primary">cysC</name>
    <name evidence="16" type="ORF">Q5Y73_23750</name>
</gene>
<comment type="catalytic activity">
    <reaction evidence="1 13 14">
        <text>adenosine 5'-phosphosulfate + ATP = 3'-phosphoadenylyl sulfate + ADP + H(+)</text>
        <dbReference type="Rhea" id="RHEA:24152"/>
        <dbReference type="ChEBI" id="CHEBI:15378"/>
        <dbReference type="ChEBI" id="CHEBI:30616"/>
        <dbReference type="ChEBI" id="CHEBI:58243"/>
        <dbReference type="ChEBI" id="CHEBI:58339"/>
        <dbReference type="ChEBI" id="CHEBI:456216"/>
        <dbReference type="EC" id="2.7.1.25"/>
    </reaction>
</comment>
<dbReference type="EC" id="2.7.1.25" evidence="5 13"/>
<evidence type="ECO:0000256" key="3">
    <source>
        <dbReference type="ARBA" id="ARBA00004806"/>
    </source>
</evidence>
<comment type="similarity">
    <text evidence="4 13 14">Belongs to the APS kinase family.</text>
</comment>
<sequence>MKASNIIWHKSKIVKEERQKLVGHRSVVLWFTGLSGAGKSTLCVEVERELHKRRILTYILDGDNVRQGINKNLGFSPEDRKENIRRIGEISKLMVDAGIVTLCAFISPYCKDRKIVRQLFNEEEFIEIYVKCSLIECEKRDPKKLYKKARSGEIIGFTGIDAPYEEPVNPDIIVETDKQSLEKSLQQVIDYLEQKQYINFKYTDYSI</sequence>
<evidence type="ECO:0000256" key="7">
    <source>
        <dbReference type="ARBA" id="ARBA00022741"/>
    </source>
</evidence>
<evidence type="ECO:0000256" key="4">
    <source>
        <dbReference type="ARBA" id="ARBA00007008"/>
    </source>
</evidence>
<evidence type="ECO:0000256" key="2">
    <source>
        <dbReference type="ARBA" id="ARBA00002632"/>
    </source>
</evidence>
<dbReference type="PANTHER" id="PTHR11055:SF1">
    <property type="entry name" value="PAPS SYNTHETASE, ISOFORM D"/>
    <property type="match status" value="1"/>
</dbReference>
<evidence type="ECO:0000256" key="1">
    <source>
        <dbReference type="ARBA" id="ARBA00001823"/>
    </source>
</evidence>
<dbReference type="Proteomes" id="UP001231941">
    <property type="component" value="Unassembled WGS sequence"/>
</dbReference>
<evidence type="ECO:0000256" key="10">
    <source>
        <dbReference type="ARBA" id="ARBA00029724"/>
    </source>
</evidence>
<comment type="caution">
    <text evidence="16">The sequence shown here is derived from an EMBL/GenBank/DDBJ whole genome shotgun (WGS) entry which is preliminary data.</text>
</comment>
<keyword evidence="6 13" id="KW-0808">Transferase</keyword>
<evidence type="ECO:0000313" key="17">
    <source>
        <dbReference type="Proteomes" id="UP001231941"/>
    </source>
</evidence>
<accession>A0ABT9J687</accession>
<dbReference type="NCBIfam" id="NF003013">
    <property type="entry name" value="PRK03846.1"/>
    <property type="match status" value="1"/>
</dbReference>
<protein>
    <recommendedName>
        <fullName evidence="5 13">Adenylyl-sulfate kinase</fullName>
        <ecNumber evidence="5 13">2.7.1.25</ecNumber>
    </recommendedName>
    <alternativeName>
        <fullName evidence="11 13">APS kinase</fullName>
    </alternativeName>
    <alternativeName>
        <fullName evidence="12 13">ATP adenosine-5'-phosphosulfate 3'-phosphotransferase</fullName>
    </alternativeName>
    <alternativeName>
        <fullName evidence="10 13">Adenosine-5'-phosphosulfate kinase</fullName>
    </alternativeName>
</protein>
<dbReference type="GO" id="GO:0004020">
    <property type="term" value="F:adenylylsulfate kinase activity"/>
    <property type="evidence" value="ECO:0007669"/>
    <property type="project" value="UniProtKB-EC"/>
</dbReference>
<organism evidence="16 17">
    <name type="scientific">Chengkuizengella axinellae</name>
    <dbReference type="NCBI Taxonomy" id="3064388"/>
    <lineage>
        <taxon>Bacteria</taxon>
        <taxon>Bacillati</taxon>
        <taxon>Bacillota</taxon>
        <taxon>Bacilli</taxon>
        <taxon>Bacillales</taxon>
        <taxon>Paenibacillaceae</taxon>
        <taxon>Chengkuizengella</taxon>
    </lineage>
</organism>
<evidence type="ECO:0000259" key="15">
    <source>
        <dbReference type="Pfam" id="PF01583"/>
    </source>
</evidence>
<dbReference type="HAMAP" id="MF_00065">
    <property type="entry name" value="Adenylyl_sulf_kinase"/>
    <property type="match status" value="1"/>
</dbReference>
<feature type="active site" description="Phosphoserine intermediate" evidence="13">
    <location>
        <position position="107"/>
    </location>
</feature>
<evidence type="ECO:0000256" key="9">
    <source>
        <dbReference type="ARBA" id="ARBA00022840"/>
    </source>
</evidence>
<evidence type="ECO:0000256" key="13">
    <source>
        <dbReference type="HAMAP-Rule" id="MF_00065"/>
    </source>
</evidence>
<keyword evidence="9 13" id="KW-0067">ATP-binding</keyword>
<dbReference type="NCBIfam" id="TIGR00455">
    <property type="entry name" value="apsK"/>
    <property type="match status" value="1"/>
</dbReference>
<dbReference type="InterPro" id="IPR027417">
    <property type="entry name" value="P-loop_NTPase"/>
</dbReference>
<evidence type="ECO:0000256" key="14">
    <source>
        <dbReference type="RuleBase" id="RU004347"/>
    </source>
</evidence>
<dbReference type="SUPFAM" id="SSF52540">
    <property type="entry name" value="P-loop containing nucleoside triphosphate hydrolases"/>
    <property type="match status" value="1"/>
</dbReference>
<feature type="domain" description="APS kinase" evidence="15">
    <location>
        <begin position="25"/>
        <end position="174"/>
    </location>
</feature>
<comment type="function">
    <text evidence="2 13 14">Catalyzes the synthesis of activated sulfate.</text>
</comment>
<dbReference type="Pfam" id="PF01583">
    <property type="entry name" value="APS_kinase"/>
    <property type="match status" value="1"/>
</dbReference>
<keyword evidence="17" id="KW-1185">Reference proteome</keyword>
<dbReference type="CDD" id="cd02027">
    <property type="entry name" value="APSK"/>
    <property type="match status" value="1"/>
</dbReference>
<dbReference type="RefSeq" id="WP_305994417.1">
    <property type="nucleotide sequence ID" value="NZ_JAVAMP010000025.1"/>
</dbReference>
<keyword evidence="8 13" id="KW-0418">Kinase</keyword>
<comment type="pathway">
    <text evidence="3 13 14">Sulfur metabolism; hydrogen sulfide biosynthesis; sulfite from sulfate: step 2/3.</text>
</comment>
<dbReference type="EMBL" id="JAVAMP010000025">
    <property type="protein sequence ID" value="MDP5277115.1"/>
    <property type="molecule type" value="Genomic_DNA"/>
</dbReference>
<name>A0ABT9J687_9BACL</name>
<dbReference type="PANTHER" id="PTHR11055">
    <property type="entry name" value="BIFUNCTIONAL 3'-PHOSPHOADENOSINE 5'-PHOSPHOSULFATE SYNTHASE"/>
    <property type="match status" value="1"/>
</dbReference>
<dbReference type="InterPro" id="IPR002891">
    <property type="entry name" value="APS"/>
</dbReference>
<feature type="binding site" evidence="13">
    <location>
        <begin position="33"/>
        <end position="40"/>
    </location>
    <ligand>
        <name>ATP</name>
        <dbReference type="ChEBI" id="CHEBI:30616"/>
    </ligand>
</feature>
<evidence type="ECO:0000256" key="11">
    <source>
        <dbReference type="ARBA" id="ARBA00031393"/>
    </source>
</evidence>
<reference evidence="16 17" key="1">
    <citation type="submission" date="2023-08" db="EMBL/GenBank/DDBJ databases">
        <authorList>
            <person name="Park J.-S."/>
        </authorList>
    </citation>
    <scope>NUCLEOTIDE SEQUENCE [LARGE SCALE GENOMIC DNA]</scope>
    <source>
        <strain evidence="16 17">2205SS18-9</strain>
    </source>
</reference>
<evidence type="ECO:0000313" key="16">
    <source>
        <dbReference type="EMBL" id="MDP5277115.1"/>
    </source>
</evidence>